<sequence>MFEPGFDQAAGLRTRRPGSPVVMPVASPAQPARAYELLCQLSLQLAAAGRHPVVLDGSAAESLQRRSGPDGSHLGLLHLLQDPSIANLERPTGGGEWLVLPAARGLERLQETARAGGSRPALTRLLAPFGDGAALLLLAPAATLATLFRDLEARVLVPVLGLAQSSIDAYGALKLLRSQGLAPVLAPLPDEGAPDVLHKVLDTVTDCARRHLDYDAEVWPAAAWGTRVQECALGRPRDLRVTPGTPDASAPVFRGWQPGGVAGTQWS</sequence>
<dbReference type="EMBL" id="BSPB01000025">
    <property type="protein sequence ID" value="GLS15418.1"/>
    <property type="molecule type" value="Genomic_DNA"/>
</dbReference>
<gene>
    <name evidence="1" type="ORF">GCM10007935_28540</name>
</gene>
<comment type="caution">
    <text evidence="1">The sequence shown here is derived from an EMBL/GenBank/DDBJ whole genome shotgun (WGS) entry which is preliminary data.</text>
</comment>
<accession>A0ABQ6C552</accession>
<keyword evidence="2" id="KW-1185">Reference proteome</keyword>
<evidence type="ECO:0000313" key="1">
    <source>
        <dbReference type="EMBL" id="GLS15418.1"/>
    </source>
</evidence>
<name>A0ABQ6C552_9BURK</name>
<dbReference type="RefSeq" id="WP_234265327.1">
    <property type="nucleotide sequence ID" value="NZ_BSPB01000025.1"/>
</dbReference>
<reference evidence="2" key="1">
    <citation type="journal article" date="2019" name="Int. J. Syst. Evol. Microbiol.">
        <title>The Global Catalogue of Microorganisms (GCM) 10K type strain sequencing project: providing services to taxonomists for standard genome sequencing and annotation.</title>
        <authorList>
            <consortium name="The Broad Institute Genomics Platform"/>
            <consortium name="The Broad Institute Genome Sequencing Center for Infectious Disease"/>
            <person name="Wu L."/>
            <person name="Ma J."/>
        </authorList>
    </citation>
    <scope>NUCLEOTIDE SEQUENCE [LARGE SCALE GENOMIC DNA]</scope>
    <source>
        <strain evidence="2">NBRC 109341</strain>
    </source>
</reference>
<evidence type="ECO:0000313" key="2">
    <source>
        <dbReference type="Proteomes" id="UP001156903"/>
    </source>
</evidence>
<proteinExistence type="predicted"/>
<protein>
    <submittedName>
        <fullName evidence="1">Uncharacterized protein</fullName>
    </submittedName>
</protein>
<dbReference type="Proteomes" id="UP001156903">
    <property type="component" value="Unassembled WGS sequence"/>
</dbReference>
<organism evidence="1 2">
    <name type="scientific">Hydrogenophaga electricum</name>
    <dbReference type="NCBI Taxonomy" id="1230953"/>
    <lineage>
        <taxon>Bacteria</taxon>
        <taxon>Pseudomonadati</taxon>
        <taxon>Pseudomonadota</taxon>
        <taxon>Betaproteobacteria</taxon>
        <taxon>Burkholderiales</taxon>
        <taxon>Comamonadaceae</taxon>
        <taxon>Hydrogenophaga</taxon>
    </lineage>
</organism>